<evidence type="ECO:0000313" key="2">
    <source>
        <dbReference type="Proteomes" id="UP001175271"/>
    </source>
</evidence>
<sequence>MVVKVASSSRPPLIVNHVEVPEKKSKTTTCAPFGELLCLSVDSSPASVKWSVSVGNNNINFPSSCPTAAETCLSTLPP</sequence>
<keyword evidence="2" id="KW-1185">Reference proteome</keyword>
<dbReference type="AlphaFoldDB" id="A0AA39LKJ5"/>
<organism evidence="1 2">
    <name type="scientific">Steinernema hermaphroditum</name>
    <dbReference type="NCBI Taxonomy" id="289476"/>
    <lineage>
        <taxon>Eukaryota</taxon>
        <taxon>Metazoa</taxon>
        <taxon>Ecdysozoa</taxon>
        <taxon>Nematoda</taxon>
        <taxon>Chromadorea</taxon>
        <taxon>Rhabditida</taxon>
        <taxon>Tylenchina</taxon>
        <taxon>Panagrolaimomorpha</taxon>
        <taxon>Strongyloidoidea</taxon>
        <taxon>Steinernematidae</taxon>
        <taxon>Steinernema</taxon>
    </lineage>
</organism>
<accession>A0AA39LKJ5</accession>
<protein>
    <submittedName>
        <fullName evidence="1">Uncharacterized protein</fullName>
    </submittedName>
</protein>
<name>A0AA39LKJ5_9BILA</name>
<evidence type="ECO:0000313" key="1">
    <source>
        <dbReference type="EMBL" id="KAK0400608.1"/>
    </source>
</evidence>
<gene>
    <name evidence="1" type="ORF">QR680_015344</name>
</gene>
<reference evidence="1" key="1">
    <citation type="submission" date="2023-06" db="EMBL/GenBank/DDBJ databases">
        <title>Genomic analysis of the entomopathogenic nematode Steinernema hermaphroditum.</title>
        <authorList>
            <person name="Schwarz E.M."/>
            <person name="Heppert J.K."/>
            <person name="Baniya A."/>
            <person name="Schwartz H.T."/>
            <person name="Tan C.-H."/>
            <person name="Antoshechkin I."/>
            <person name="Sternberg P.W."/>
            <person name="Goodrich-Blair H."/>
            <person name="Dillman A.R."/>
        </authorList>
    </citation>
    <scope>NUCLEOTIDE SEQUENCE</scope>
    <source>
        <strain evidence="1">PS9179</strain>
        <tissue evidence="1">Whole animal</tissue>
    </source>
</reference>
<dbReference type="EMBL" id="JAUCMV010000004">
    <property type="protein sequence ID" value="KAK0400608.1"/>
    <property type="molecule type" value="Genomic_DNA"/>
</dbReference>
<comment type="caution">
    <text evidence="1">The sequence shown here is derived from an EMBL/GenBank/DDBJ whole genome shotgun (WGS) entry which is preliminary data.</text>
</comment>
<dbReference type="Proteomes" id="UP001175271">
    <property type="component" value="Unassembled WGS sequence"/>
</dbReference>
<proteinExistence type="predicted"/>